<dbReference type="SUPFAM" id="SSF56112">
    <property type="entry name" value="Protein kinase-like (PK-like)"/>
    <property type="match status" value="1"/>
</dbReference>
<dbReference type="PANTHER" id="PTHR43289">
    <property type="entry name" value="MITOGEN-ACTIVATED PROTEIN KINASE KINASE KINASE 20-RELATED"/>
    <property type="match status" value="1"/>
</dbReference>
<dbReference type="PROSITE" id="PS00107">
    <property type="entry name" value="PROTEIN_KINASE_ATP"/>
    <property type="match status" value="1"/>
</dbReference>
<accession>A0A5S9F6J3</accession>
<evidence type="ECO:0000313" key="7">
    <source>
        <dbReference type="EMBL" id="BBM86739.1"/>
    </source>
</evidence>
<evidence type="ECO:0000256" key="4">
    <source>
        <dbReference type="ARBA" id="ARBA00022840"/>
    </source>
</evidence>
<evidence type="ECO:0000256" key="3">
    <source>
        <dbReference type="ARBA" id="ARBA00022777"/>
    </source>
</evidence>
<dbReference type="PROSITE" id="PS50011">
    <property type="entry name" value="PROTEIN_KINASE_DOM"/>
    <property type="match status" value="1"/>
</dbReference>
<dbReference type="KEGG" id="uam:UABAM_05126"/>
<dbReference type="InterPro" id="IPR017441">
    <property type="entry name" value="Protein_kinase_ATP_BS"/>
</dbReference>
<dbReference type="InterPro" id="IPR000719">
    <property type="entry name" value="Prot_kinase_dom"/>
</dbReference>
<dbReference type="InterPro" id="IPR011009">
    <property type="entry name" value="Kinase-like_dom_sf"/>
</dbReference>
<dbReference type="GO" id="GO:0005524">
    <property type="term" value="F:ATP binding"/>
    <property type="evidence" value="ECO:0007669"/>
    <property type="project" value="UniProtKB-UniRule"/>
</dbReference>
<keyword evidence="4 5" id="KW-0067">ATP-binding</keyword>
<evidence type="ECO:0000256" key="5">
    <source>
        <dbReference type="PROSITE-ProRule" id="PRU10141"/>
    </source>
</evidence>
<dbReference type="AlphaFoldDB" id="A0A5S9F6J3"/>
<organism evidence="7 8">
    <name type="scientific">Uabimicrobium amorphum</name>
    <dbReference type="NCBI Taxonomy" id="2596890"/>
    <lineage>
        <taxon>Bacteria</taxon>
        <taxon>Pseudomonadati</taxon>
        <taxon>Planctomycetota</taxon>
        <taxon>Candidatus Uabimicrobiia</taxon>
        <taxon>Candidatus Uabimicrobiales</taxon>
        <taxon>Candidatus Uabimicrobiaceae</taxon>
        <taxon>Candidatus Uabimicrobium</taxon>
    </lineage>
</organism>
<keyword evidence="1" id="KW-0808">Transferase</keyword>
<gene>
    <name evidence="7" type="ORF">UABAM_05126</name>
</gene>
<evidence type="ECO:0000259" key="6">
    <source>
        <dbReference type="PROSITE" id="PS50011"/>
    </source>
</evidence>
<dbReference type="Pfam" id="PF00069">
    <property type="entry name" value="Pkinase"/>
    <property type="match status" value="1"/>
</dbReference>
<keyword evidence="3 7" id="KW-0418">Kinase</keyword>
<keyword evidence="8" id="KW-1185">Reference proteome</keyword>
<dbReference type="CDD" id="cd14014">
    <property type="entry name" value="STKc_PknB_like"/>
    <property type="match status" value="1"/>
</dbReference>
<dbReference type="PROSITE" id="PS00108">
    <property type="entry name" value="PROTEIN_KINASE_ST"/>
    <property type="match status" value="1"/>
</dbReference>
<dbReference type="Proteomes" id="UP000326354">
    <property type="component" value="Chromosome"/>
</dbReference>
<feature type="domain" description="Protein kinase" evidence="6">
    <location>
        <begin position="117"/>
        <end position="379"/>
    </location>
</feature>
<dbReference type="Gene3D" id="1.10.510.10">
    <property type="entry name" value="Transferase(Phosphotransferase) domain 1"/>
    <property type="match status" value="1"/>
</dbReference>
<dbReference type="OrthoDB" id="6111975at2"/>
<dbReference type="EMBL" id="AP019860">
    <property type="protein sequence ID" value="BBM86739.1"/>
    <property type="molecule type" value="Genomic_DNA"/>
</dbReference>
<dbReference type="PANTHER" id="PTHR43289:SF34">
    <property type="entry name" value="SERINE_THREONINE-PROTEIN KINASE YBDM-RELATED"/>
    <property type="match status" value="1"/>
</dbReference>
<protein>
    <submittedName>
        <fullName evidence="7">Protein kinase</fullName>
    </submittedName>
</protein>
<dbReference type="GO" id="GO:0004674">
    <property type="term" value="F:protein serine/threonine kinase activity"/>
    <property type="evidence" value="ECO:0007669"/>
    <property type="project" value="TreeGrafter"/>
</dbReference>
<feature type="binding site" evidence="5">
    <location>
        <position position="146"/>
    </location>
    <ligand>
        <name>ATP</name>
        <dbReference type="ChEBI" id="CHEBI:30616"/>
    </ligand>
</feature>
<evidence type="ECO:0000256" key="2">
    <source>
        <dbReference type="ARBA" id="ARBA00022741"/>
    </source>
</evidence>
<proteinExistence type="predicted"/>
<name>A0A5S9F6J3_UABAM</name>
<sequence length="385" mass="43962">MPPQLITFVCSHCAKEIKVAKQQNPLGKNLICSGCNNVITLTKALIKKPHKLLKFLCPCCQRKCIVEWQQELFGKKMKCQDCNNVFILGSDTLQKQIPSSQLRKKDLGDIPREFSRYTLIRLLGQGAMGKVFEAFDHNRNSSVAVKVMISEFQGSERHLQRFLREAKGTMNINHRNIVKVYDMGAINDMYYFTMKLIRGKTFEEVIARDLFSLKTQMHILLKIMHAVGIAHSQRIVHRDLKPANIMMDRNFEPKVLDFGLAKFLEEVHVLTNSGDVLGTLNYMAPEQAEGKIREIDHRTDLYALGVILYQILTKTIPLHDKMSIKQLWNISNKMPPAPHEINDKIPANLSKVCLKAMAKKRHDRYQHAGEFMAAIEPLIASLPVS</sequence>
<evidence type="ECO:0000256" key="1">
    <source>
        <dbReference type="ARBA" id="ARBA00022679"/>
    </source>
</evidence>
<keyword evidence="2 5" id="KW-0547">Nucleotide-binding</keyword>
<dbReference type="RefSeq" id="WP_151970783.1">
    <property type="nucleotide sequence ID" value="NZ_AP019860.1"/>
</dbReference>
<dbReference type="Gene3D" id="3.30.200.20">
    <property type="entry name" value="Phosphorylase Kinase, domain 1"/>
    <property type="match status" value="1"/>
</dbReference>
<reference evidence="7 8" key="1">
    <citation type="submission" date="2019-08" db="EMBL/GenBank/DDBJ databases">
        <title>Complete genome sequence of Candidatus Uab amorphum.</title>
        <authorList>
            <person name="Shiratori T."/>
            <person name="Suzuki S."/>
            <person name="Kakizawa Y."/>
            <person name="Ishida K."/>
        </authorList>
    </citation>
    <scope>NUCLEOTIDE SEQUENCE [LARGE SCALE GENOMIC DNA]</scope>
    <source>
        <strain evidence="7 8">SRT547</strain>
    </source>
</reference>
<dbReference type="SMART" id="SM00220">
    <property type="entry name" value="S_TKc"/>
    <property type="match status" value="1"/>
</dbReference>
<evidence type="ECO:0000313" key="8">
    <source>
        <dbReference type="Proteomes" id="UP000326354"/>
    </source>
</evidence>
<dbReference type="InterPro" id="IPR008271">
    <property type="entry name" value="Ser/Thr_kinase_AS"/>
</dbReference>